<keyword evidence="2" id="KW-1185">Reference proteome</keyword>
<reference evidence="1 2" key="1">
    <citation type="submission" date="2023-09" db="EMBL/GenBank/DDBJ databases">
        <authorList>
            <person name="Rey-Velasco X."/>
        </authorList>
    </citation>
    <scope>NUCLEOTIDE SEQUENCE [LARGE SCALE GENOMIC DNA]</scope>
    <source>
        <strain evidence="1 2">W335</strain>
    </source>
</reference>
<comment type="caution">
    <text evidence="1">The sequence shown here is derived from an EMBL/GenBank/DDBJ whole genome shotgun (WGS) entry which is preliminary data.</text>
</comment>
<sequence>MGLWADWRGWRAFRRLPASARRIVFYAESGQDWHHLRPLVERLADAHDSPCCYVTSDPRDPAFDQAPPGTRVIHVGASLVRIWLFQFLRADVLILTMMDLGNLELKRSIHPVHYVYVFHSPASTHMVDPPAAYDHYDTLLCVGPHQVREIRARESQAGLPPKQLIEHGYHRLDQLIEESERRGPHRPGEPPTVLLAPTWGEDSILNACGQSLLAALLDADMTVVLRPHYESRKRHPEVIAALLARFGEHPGLRYVDRMGESQSLFDADVLITDWSGIGLEFGLGLARPVLYVDVPRRVRNPDYQALGLTPVEVSLREQLGTVIAPAEVADTPACIRALLAEPARFAAHVARLREAHLFNIGGSAAAGAREIAAIAKRCAGHAA</sequence>
<proteinExistence type="predicted"/>
<dbReference type="Proteomes" id="UP001251857">
    <property type="component" value="Unassembled WGS sequence"/>
</dbReference>
<dbReference type="InterPro" id="IPR043148">
    <property type="entry name" value="TagF_C"/>
</dbReference>
<gene>
    <name evidence="1" type="ORF">RM532_08655</name>
</gene>
<name>A0ABU3C0I0_9GAMM</name>
<organism evidence="1 2">
    <name type="scientific">Spectribacter hydrogenoxidans</name>
    <dbReference type="NCBI Taxonomy" id="3075608"/>
    <lineage>
        <taxon>Bacteria</taxon>
        <taxon>Pseudomonadati</taxon>
        <taxon>Pseudomonadota</taxon>
        <taxon>Gammaproteobacteria</taxon>
        <taxon>Salinisphaerales</taxon>
        <taxon>Salinisphaeraceae</taxon>
        <taxon>Spectribacter</taxon>
    </lineage>
</organism>
<dbReference type="EMBL" id="JAVRIB010000008">
    <property type="protein sequence ID" value="MDT0635030.1"/>
    <property type="molecule type" value="Genomic_DNA"/>
</dbReference>
<dbReference type="InterPro" id="IPR007554">
    <property type="entry name" value="Glycerophosphate_synth"/>
</dbReference>
<protein>
    <submittedName>
        <fullName evidence="1">CDP-glycerol glycerophosphotransferase family protein</fullName>
    </submittedName>
</protein>
<evidence type="ECO:0000313" key="2">
    <source>
        <dbReference type="Proteomes" id="UP001251857"/>
    </source>
</evidence>
<dbReference type="Pfam" id="PF04464">
    <property type="entry name" value="Glyphos_transf"/>
    <property type="match status" value="1"/>
</dbReference>
<evidence type="ECO:0000313" key="1">
    <source>
        <dbReference type="EMBL" id="MDT0635030.1"/>
    </source>
</evidence>
<accession>A0ABU3C0I0</accession>
<dbReference type="RefSeq" id="WP_311652875.1">
    <property type="nucleotide sequence ID" value="NZ_JAVRIB010000008.1"/>
</dbReference>
<dbReference type="Gene3D" id="3.40.50.12580">
    <property type="match status" value="1"/>
</dbReference>